<accession>A0A7S1AGX0</accession>
<organism evidence="1">
    <name type="scientific">Noctiluca scintillans</name>
    <name type="common">Sea sparkle</name>
    <name type="synonym">Red tide dinoflagellate</name>
    <dbReference type="NCBI Taxonomy" id="2966"/>
    <lineage>
        <taxon>Eukaryota</taxon>
        <taxon>Sar</taxon>
        <taxon>Alveolata</taxon>
        <taxon>Dinophyceae</taxon>
        <taxon>Noctilucales</taxon>
        <taxon>Noctilucaceae</taxon>
        <taxon>Noctiluca</taxon>
    </lineage>
</organism>
<sequence length="181" mass="20565">MGHRVCRSRRDSGQTMVRQLARLADRLCLSRCLAAWLLAFSVNAQAVHDWKIYSVRISRDTAFLVKLRARLLEKTTFDAWLLVAKMQSRVMSTAKTSKCPAFTRDPPAFFVAPVRKGSIWPINYTNTHHPVEPKDLEREKKASDRDVMCQVASRTGCEGHAVRGVQEATLSCHVWLESPRV</sequence>
<reference evidence="1" key="1">
    <citation type="submission" date="2021-01" db="EMBL/GenBank/DDBJ databases">
        <authorList>
            <person name="Corre E."/>
            <person name="Pelletier E."/>
            <person name="Niang G."/>
            <person name="Scheremetjew M."/>
            <person name="Finn R."/>
            <person name="Kale V."/>
            <person name="Holt S."/>
            <person name="Cochrane G."/>
            <person name="Meng A."/>
            <person name="Brown T."/>
            <person name="Cohen L."/>
        </authorList>
    </citation>
    <scope>NUCLEOTIDE SEQUENCE</scope>
</reference>
<dbReference type="AlphaFoldDB" id="A0A7S1AGX0"/>
<proteinExistence type="predicted"/>
<dbReference type="EMBL" id="HBFQ01039873">
    <property type="protein sequence ID" value="CAD8853915.1"/>
    <property type="molecule type" value="Transcribed_RNA"/>
</dbReference>
<protein>
    <submittedName>
        <fullName evidence="1">Uncharacterized protein</fullName>
    </submittedName>
</protein>
<gene>
    <name evidence="1" type="ORF">NSCI0253_LOCUS28266</name>
</gene>
<name>A0A7S1AGX0_NOCSC</name>
<evidence type="ECO:0000313" key="1">
    <source>
        <dbReference type="EMBL" id="CAD8853915.1"/>
    </source>
</evidence>